<dbReference type="EMBL" id="BK015760">
    <property type="protein sequence ID" value="DAE23835.1"/>
    <property type="molecule type" value="Genomic_DNA"/>
</dbReference>
<dbReference type="Gene3D" id="3.10.310.30">
    <property type="match status" value="1"/>
</dbReference>
<dbReference type="SUPFAM" id="SSF64182">
    <property type="entry name" value="DHH phosphoesterases"/>
    <property type="match status" value="1"/>
</dbReference>
<proteinExistence type="predicted"/>
<organism evidence="1">
    <name type="scientific">Siphoviridae sp. ct9lR64</name>
    <dbReference type="NCBI Taxonomy" id="2826178"/>
    <lineage>
        <taxon>Viruses</taxon>
        <taxon>Duplodnaviria</taxon>
        <taxon>Heunggongvirae</taxon>
        <taxon>Uroviricota</taxon>
        <taxon>Caudoviricetes</taxon>
    </lineage>
</organism>
<evidence type="ECO:0000313" key="1">
    <source>
        <dbReference type="EMBL" id="DAE23835.1"/>
    </source>
</evidence>
<name>A0A8S5QYA2_9CAUD</name>
<reference evidence="1" key="1">
    <citation type="journal article" date="2021" name="Proc. Natl. Acad. Sci. U.S.A.">
        <title>A Catalog of Tens of Thousands of Viruses from Human Metagenomes Reveals Hidden Associations with Chronic Diseases.</title>
        <authorList>
            <person name="Tisza M.J."/>
            <person name="Buck C.B."/>
        </authorList>
    </citation>
    <scope>NUCLEOTIDE SEQUENCE</scope>
    <source>
        <strain evidence="1">Ct9lR64</strain>
    </source>
</reference>
<sequence>MTNGGRGEIKPFDIRMIEDAPPFTKLIADWDVWKFDFGDMTRCFVAAFNCGNFDPQSREWLRFGRAKSHGVFDEDHMVIEGSIMLKYRNGWAKEYLKRFGFEVNFEGLNCFAVNLGNCNSEYFKSLPDGKYDAFMPFAYNGEKWTVSMYSKTHDVSDICKKYGGGGHAQAAGFTCKELPFKKGE</sequence>
<accession>A0A8S5QYA2</accession>
<protein>
    <submittedName>
        <fullName evidence="1">Phosphodiesterase</fullName>
    </submittedName>
</protein>
<dbReference type="InterPro" id="IPR038763">
    <property type="entry name" value="DHH_sf"/>
</dbReference>